<dbReference type="SUPFAM" id="SSF52087">
    <property type="entry name" value="CRAL/TRIO domain"/>
    <property type="match status" value="1"/>
</dbReference>
<dbReference type="InterPro" id="IPR036865">
    <property type="entry name" value="CRAL-TRIO_dom_sf"/>
</dbReference>
<dbReference type="PANTHER" id="PTHR45657">
    <property type="entry name" value="CRAL-TRIO DOMAIN-CONTAINING PROTEIN YKL091C-RELATED"/>
    <property type="match status" value="1"/>
</dbReference>
<evidence type="ECO:0000259" key="2">
    <source>
        <dbReference type="PROSITE" id="PS50003"/>
    </source>
</evidence>
<feature type="transmembrane region" description="Helical" evidence="1">
    <location>
        <begin position="307"/>
        <end position="328"/>
    </location>
</feature>
<feature type="transmembrane region" description="Helical" evidence="1">
    <location>
        <begin position="340"/>
        <end position="359"/>
    </location>
</feature>
<dbReference type="Gene3D" id="3.40.525.10">
    <property type="entry name" value="CRAL-TRIO lipid binding domain"/>
    <property type="match status" value="1"/>
</dbReference>
<organism evidence="4 5">
    <name type="scientific">Tetraparma gracilis</name>
    <dbReference type="NCBI Taxonomy" id="2962635"/>
    <lineage>
        <taxon>Eukaryota</taxon>
        <taxon>Sar</taxon>
        <taxon>Stramenopiles</taxon>
        <taxon>Ochrophyta</taxon>
        <taxon>Bolidophyceae</taxon>
        <taxon>Parmales</taxon>
        <taxon>Triparmaceae</taxon>
        <taxon>Tetraparma</taxon>
    </lineage>
</organism>
<evidence type="ECO:0008006" key="6">
    <source>
        <dbReference type="Google" id="ProtNLM"/>
    </source>
</evidence>
<feature type="domain" description="CRAL-TRIO" evidence="3">
    <location>
        <begin position="437"/>
        <end position="605"/>
    </location>
</feature>
<evidence type="ECO:0000313" key="5">
    <source>
        <dbReference type="Proteomes" id="UP001165060"/>
    </source>
</evidence>
<gene>
    <name evidence="4" type="ORF">TeGR_g10159</name>
</gene>
<dbReference type="InterPro" id="IPR051026">
    <property type="entry name" value="PI/PC_transfer"/>
</dbReference>
<sequence>MTRAWDRRFVVLTKVGMHWFKRTSGYDLFGEETGHVDLADVKHVSPVEETMSKAEFGGLDFEGEGAPAPAGGGDPGKVTVYSFAVKSADGYTRTFRCASSAERERWIEAVTMTIAAVNFEAQKPPAALESGPRLQRALSSAVSGVDFAPIGKAYDLPKYLYHSELGGSCWGGAAPPLPIAVLSSSSSSSSGKVFATAATGLGARGAWDRQAKTRVSCAAGGSVEVLLSNGGRVQLPYERLVELGNDNNGGGGAGDVRAEDVRAEPVDCRGMRYPGDPELISRVGVGVVPVAGAAAGPGTYAGNTATVLFAAAAVQPFLLTAASSYAGAYLPLLPPLPIELSFGISLLLNAVLALFFHAAKLVGPKPPAARDFDLFLLSYEESDASTHTDGLEKPVPMRFVNGTKTDPPGTAEKRWATTMAWRKREGIDTICLTKHPHYDEIKKCYPHFYCRTSLDGSQIAYYERPGFLDLPRLAEIGVPTMVRHYTFQVEFCWMYIAMTEEHRTLSGIDIQNVGLYDLKGVVKEFLAAISKISQEHYPERAGKICVLNAPGWFSMMWNVIKLMLHPNTQKKVFILSESAAKTTMKTLIAQESVPVEYGGSLQFEPGKQAQCSKTFDGPLGQVKESCRYCTEFEVALKDYVHRINRGDKLPKPSEAAWKREDLVISKEDYLAAYEPGWLEGESQLHLPREQWDDAQWPGMIWANAKKE</sequence>
<dbReference type="Gene3D" id="2.30.29.30">
    <property type="entry name" value="Pleckstrin-homology domain (PH domain)/Phosphotyrosine-binding domain (PTB)"/>
    <property type="match status" value="1"/>
</dbReference>
<protein>
    <recommendedName>
        <fullName evidence="6">CRAL-TRIO domain-containing protein</fullName>
    </recommendedName>
</protein>
<dbReference type="PANTHER" id="PTHR45657:SF61">
    <property type="entry name" value="CRAL-TRIO DOMAIN-CONTAINING PROTEIN"/>
    <property type="match status" value="1"/>
</dbReference>
<evidence type="ECO:0000259" key="3">
    <source>
        <dbReference type="PROSITE" id="PS50191"/>
    </source>
</evidence>
<dbReference type="Proteomes" id="UP001165060">
    <property type="component" value="Unassembled WGS sequence"/>
</dbReference>
<evidence type="ECO:0000313" key="4">
    <source>
        <dbReference type="EMBL" id="GMI25442.1"/>
    </source>
</evidence>
<feature type="transmembrane region" description="Helical" evidence="1">
    <location>
        <begin position="279"/>
        <end position="301"/>
    </location>
</feature>
<dbReference type="CDD" id="cd00170">
    <property type="entry name" value="SEC14"/>
    <property type="match status" value="1"/>
</dbReference>
<proteinExistence type="predicted"/>
<dbReference type="PROSITE" id="PS50003">
    <property type="entry name" value="PH_DOMAIN"/>
    <property type="match status" value="1"/>
</dbReference>
<comment type="caution">
    <text evidence="4">The sequence shown here is derived from an EMBL/GenBank/DDBJ whole genome shotgun (WGS) entry which is preliminary data.</text>
</comment>
<keyword evidence="1" id="KW-0472">Membrane</keyword>
<dbReference type="SMART" id="SM00516">
    <property type="entry name" value="SEC14"/>
    <property type="match status" value="1"/>
</dbReference>
<dbReference type="InterPro" id="IPR001849">
    <property type="entry name" value="PH_domain"/>
</dbReference>
<dbReference type="InterPro" id="IPR001251">
    <property type="entry name" value="CRAL-TRIO_dom"/>
</dbReference>
<keyword evidence="1" id="KW-1133">Transmembrane helix</keyword>
<dbReference type="SUPFAM" id="SSF50729">
    <property type="entry name" value="PH domain-like"/>
    <property type="match status" value="1"/>
</dbReference>
<dbReference type="EMBL" id="BRYB01005515">
    <property type="protein sequence ID" value="GMI25442.1"/>
    <property type="molecule type" value="Genomic_DNA"/>
</dbReference>
<keyword evidence="1" id="KW-0812">Transmembrane</keyword>
<accession>A0ABQ6MG53</accession>
<name>A0ABQ6MG53_9STRA</name>
<evidence type="ECO:0000256" key="1">
    <source>
        <dbReference type="SAM" id="Phobius"/>
    </source>
</evidence>
<dbReference type="PROSITE" id="PS50191">
    <property type="entry name" value="CRAL_TRIO"/>
    <property type="match status" value="1"/>
</dbReference>
<keyword evidence="5" id="KW-1185">Reference proteome</keyword>
<dbReference type="InterPro" id="IPR011993">
    <property type="entry name" value="PH-like_dom_sf"/>
</dbReference>
<dbReference type="Pfam" id="PF00650">
    <property type="entry name" value="CRAL_TRIO"/>
    <property type="match status" value="1"/>
</dbReference>
<reference evidence="4 5" key="1">
    <citation type="journal article" date="2023" name="Commun. Biol.">
        <title>Genome analysis of Parmales, the sister group of diatoms, reveals the evolutionary specialization of diatoms from phago-mixotrophs to photoautotrophs.</title>
        <authorList>
            <person name="Ban H."/>
            <person name="Sato S."/>
            <person name="Yoshikawa S."/>
            <person name="Yamada K."/>
            <person name="Nakamura Y."/>
            <person name="Ichinomiya M."/>
            <person name="Sato N."/>
            <person name="Blanc-Mathieu R."/>
            <person name="Endo H."/>
            <person name="Kuwata A."/>
            <person name="Ogata H."/>
        </authorList>
    </citation>
    <scope>NUCLEOTIDE SEQUENCE [LARGE SCALE GENOMIC DNA]</scope>
</reference>
<feature type="domain" description="PH" evidence="2">
    <location>
        <begin position="1"/>
        <end position="115"/>
    </location>
</feature>